<reference evidence="3" key="1">
    <citation type="submission" date="2025-08" db="UniProtKB">
        <authorList>
            <consortium name="RefSeq"/>
        </authorList>
    </citation>
    <scope>IDENTIFICATION</scope>
    <source>
        <tissue evidence="3">Brain</tissue>
    </source>
</reference>
<keyword evidence="1" id="KW-0175">Coiled coil</keyword>
<organism evidence="2 3">
    <name type="scientific">Lates calcarifer</name>
    <name type="common">Barramundi</name>
    <name type="synonym">Holocentrus calcarifer</name>
    <dbReference type="NCBI Taxonomy" id="8187"/>
    <lineage>
        <taxon>Eukaryota</taxon>
        <taxon>Metazoa</taxon>
        <taxon>Chordata</taxon>
        <taxon>Craniata</taxon>
        <taxon>Vertebrata</taxon>
        <taxon>Euteleostomi</taxon>
        <taxon>Actinopterygii</taxon>
        <taxon>Neopterygii</taxon>
        <taxon>Teleostei</taxon>
        <taxon>Neoteleostei</taxon>
        <taxon>Acanthomorphata</taxon>
        <taxon>Carangaria</taxon>
        <taxon>Carangaria incertae sedis</taxon>
        <taxon>Centropomidae</taxon>
        <taxon>Lates</taxon>
    </lineage>
</organism>
<feature type="coiled-coil region" evidence="1">
    <location>
        <begin position="239"/>
        <end position="266"/>
    </location>
</feature>
<name>A0AAJ8DKD2_LATCA</name>
<protein>
    <submittedName>
        <fullName evidence="3">M protein, serotype 49</fullName>
    </submittedName>
</protein>
<proteinExistence type="predicted"/>
<accession>A0AAJ8DKD2</accession>
<sequence length="310" mass="35995">MENKPMKDSTVQEDKTSAALREENTLLKEKLLDAQFKQNLAECRLAAAKNTIAALQGQLKEARGALVSKIANVDQKMNDMKQRLGQVIASKSAANKNRQDKYQWIRTHRDQEQQTDDQLKKQQEKDLDAAKYQEETEDLRQKIQELKDKLSNEEALRKVSEAAALEMKNKLQGKIEAAKEATLKVGELQQEVQKIRQEAQEELSHVKTSYITQLEELKRVNADIAAAQKTTEEQLASYKTQWQQERASLKEALQLFQESQEEKQEEWSRTEAEMTCRMKYLESLMKEMLEKKARRRRGWFARHFMCSGSQ</sequence>
<dbReference type="RefSeq" id="XP_050922019.1">
    <property type="nucleotide sequence ID" value="XM_051066062.1"/>
</dbReference>
<gene>
    <name evidence="3" type="primary">LOC127139134</name>
</gene>
<dbReference type="KEGG" id="lcf:127139134"/>
<evidence type="ECO:0000313" key="3">
    <source>
        <dbReference type="RefSeq" id="XP_050922019.1"/>
    </source>
</evidence>
<dbReference type="Proteomes" id="UP000694890">
    <property type="component" value="Linkage group LG7_2"/>
</dbReference>
<feature type="coiled-coil region" evidence="1">
    <location>
        <begin position="105"/>
        <end position="205"/>
    </location>
</feature>
<dbReference type="GeneID" id="127139134"/>
<evidence type="ECO:0000313" key="2">
    <source>
        <dbReference type="Proteomes" id="UP000694890"/>
    </source>
</evidence>
<evidence type="ECO:0000256" key="1">
    <source>
        <dbReference type="SAM" id="Coils"/>
    </source>
</evidence>
<dbReference type="AlphaFoldDB" id="A0AAJ8DKD2"/>